<evidence type="ECO:0000256" key="2">
    <source>
        <dbReference type="ARBA" id="ARBA00004162"/>
    </source>
</evidence>
<organism evidence="11">
    <name type="scientific">OCS116 cluster bacterium</name>
    <dbReference type="NCBI Taxonomy" id="2030921"/>
    <lineage>
        <taxon>Bacteria</taxon>
        <taxon>Pseudomonadati</taxon>
        <taxon>Pseudomonadota</taxon>
        <taxon>Alphaproteobacteria</taxon>
        <taxon>OCS116 cluster</taxon>
    </lineage>
</organism>
<keyword evidence="11" id="KW-0969">Cilium</keyword>
<comment type="similarity">
    <text evidence="3 10">Belongs to the FliL family.</text>
</comment>
<keyword evidence="11" id="KW-0966">Cell projection</keyword>
<dbReference type="GO" id="GO:0006935">
    <property type="term" value="P:chemotaxis"/>
    <property type="evidence" value="ECO:0007669"/>
    <property type="project" value="UniProtKB-KW"/>
</dbReference>
<keyword evidence="7 10" id="KW-0283">Flagellar rotation</keyword>
<keyword evidence="10" id="KW-0997">Cell inner membrane</keyword>
<protein>
    <recommendedName>
        <fullName evidence="10">Flagellar protein FliL</fullName>
    </recommendedName>
</protein>
<dbReference type="PANTHER" id="PTHR35091:SF2">
    <property type="entry name" value="FLAGELLAR PROTEIN FLIL"/>
    <property type="match status" value="1"/>
</dbReference>
<keyword evidence="6 10" id="KW-0812">Transmembrane</keyword>
<keyword evidence="4" id="KW-1003">Cell membrane</keyword>
<evidence type="ECO:0000256" key="3">
    <source>
        <dbReference type="ARBA" id="ARBA00008281"/>
    </source>
</evidence>
<feature type="transmembrane region" description="Helical" evidence="10">
    <location>
        <begin position="25"/>
        <end position="47"/>
    </location>
</feature>
<gene>
    <name evidence="11" type="primary">fliL</name>
    <name evidence="11" type="ORF">COB13_09140</name>
</gene>
<dbReference type="Pfam" id="PF03748">
    <property type="entry name" value="FliL"/>
    <property type="match status" value="1"/>
</dbReference>
<keyword evidence="11" id="KW-0282">Flagellum</keyword>
<name>A0A2A4Z0W1_9PROT</name>
<proteinExistence type="inferred from homology"/>
<evidence type="ECO:0000256" key="6">
    <source>
        <dbReference type="ARBA" id="ARBA00022692"/>
    </source>
</evidence>
<sequence length="170" mass="18812">MAETDGTVDETEEDAAPKKGGKKKLIIIIVAAIVILAIGGGAGAYFMGMFDAEVVMEDGEMPEPVKEKVVYQYYDMPEMLINLQADGGQVRYLKLLVSVEYEAGIDTASVIAAKPQIEDLFQTYLRELTPTELQGSMGVFRLREELLKRINLILAPERINGILFKKIVVQ</sequence>
<reference evidence="11" key="2">
    <citation type="journal article" date="2018" name="ISME J.">
        <title>A dynamic microbial community with high functional redundancy inhabits the cold, oxic subseafloor aquifer.</title>
        <authorList>
            <person name="Tully B.J."/>
            <person name="Wheat C.G."/>
            <person name="Glazer B.T."/>
            <person name="Huber J.A."/>
        </authorList>
    </citation>
    <scope>NUCLEOTIDE SEQUENCE</scope>
    <source>
        <strain evidence="11">NORP83</strain>
    </source>
</reference>
<dbReference type="InterPro" id="IPR005503">
    <property type="entry name" value="FliL"/>
</dbReference>
<evidence type="ECO:0000256" key="9">
    <source>
        <dbReference type="ARBA" id="ARBA00023136"/>
    </source>
</evidence>
<comment type="caution">
    <text evidence="11">The sequence shown here is derived from an EMBL/GenBank/DDBJ whole genome shotgun (WGS) entry which is preliminary data.</text>
</comment>
<keyword evidence="9 10" id="KW-0472">Membrane</keyword>
<comment type="subcellular location">
    <subcellularLocation>
        <location evidence="10">Cell inner membrane</location>
    </subcellularLocation>
    <subcellularLocation>
        <location evidence="2">Cell membrane</location>
        <topology evidence="2">Single-pass membrane protein</topology>
    </subcellularLocation>
</comment>
<keyword evidence="5 10" id="KW-0145">Chemotaxis</keyword>
<comment type="function">
    <text evidence="1 10">Controls the rotational direction of flagella during chemotaxis.</text>
</comment>
<evidence type="ECO:0000256" key="10">
    <source>
        <dbReference type="RuleBase" id="RU364125"/>
    </source>
</evidence>
<accession>A0A2A4Z0W1</accession>
<evidence type="ECO:0000313" key="11">
    <source>
        <dbReference type="EMBL" id="PCJ00764.1"/>
    </source>
</evidence>
<evidence type="ECO:0000256" key="7">
    <source>
        <dbReference type="ARBA" id="ARBA00022779"/>
    </source>
</evidence>
<dbReference type="PANTHER" id="PTHR35091">
    <property type="entry name" value="FLAGELLAR PROTEIN FLIL"/>
    <property type="match status" value="1"/>
</dbReference>
<keyword evidence="8 10" id="KW-1133">Transmembrane helix</keyword>
<evidence type="ECO:0000256" key="5">
    <source>
        <dbReference type="ARBA" id="ARBA00022500"/>
    </source>
</evidence>
<evidence type="ECO:0000256" key="4">
    <source>
        <dbReference type="ARBA" id="ARBA00022475"/>
    </source>
</evidence>
<dbReference type="GO" id="GO:0071978">
    <property type="term" value="P:bacterial-type flagellum-dependent swarming motility"/>
    <property type="evidence" value="ECO:0007669"/>
    <property type="project" value="TreeGrafter"/>
</dbReference>
<dbReference type="AlphaFoldDB" id="A0A2A4Z0W1"/>
<dbReference type="EMBL" id="NVUS01000010">
    <property type="protein sequence ID" value="PCJ00764.1"/>
    <property type="molecule type" value="Genomic_DNA"/>
</dbReference>
<evidence type="ECO:0000256" key="1">
    <source>
        <dbReference type="ARBA" id="ARBA00002254"/>
    </source>
</evidence>
<evidence type="ECO:0000256" key="8">
    <source>
        <dbReference type="ARBA" id="ARBA00022989"/>
    </source>
</evidence>
<dbReference type="GO" id="GO:0005886">
    <property type="term" value="C:plasma membrane"/>
    <property type="evidence" value="ECO:0007669"/>
    <property type="project" value="UniProtKB-SubCell"/>
</dbReference>
<reference key="1">
    <citation type="submission" date="2017-08" db="EMBL/GenBank/DDBJ databases">
        <title>A dynamic microbial community with high functional redundancy inhabits the cold, oxic subseafloor aquifer.</title>
        <authorList>
            <person name="Tully B.J."/>
            <person name="Wheat C.G."/>
            <person name="Glazer B.T."/>
            <person name="Huber J.A."/>
        </authorList>
    </citation>
    <scope>NUCLEOTIDE SEQUENCE [LARGE SCALE GENOMIC DNA]</scope>
</reference>
<dbReference type="GO" id="GO:0009425">
    <property type="term" value="C:bacterial-type flagellum basal body"/>
    <property type="evidence" value="ECO:0007669"/>
    <property type="project" value="InterPro"/>
</dbReference>